<proteinExistence type="predicted"/>
<evidence type="ECO:0000313" key="1">
    <source>
        <dbReference type="EMBL" id="MBK9984487.1"/>
    </source>
</evidence>
<comment type="caution">
    <text evidence="1">The sequence shown here is derived from an EMBL/GenBank/DDBJ whole genome shotgun (WGS) entry which is preliminary data.</text>
</comment>
<sequence>MKKNKPNALDEFLGVLKNLSIEQLLMYYIEAKTGTEPDTGKIPVVVLEAIEALGDELDILYADQIKGKLFTEFG</sequence>
<protein>
    <submittedName>
        <fullName evidence="1">Uncharacterized protein</fullName>
    </submittedName>
</protein>
<reference evidence="1 2" key="1">
    <citation type="submission" date="2020-10" db="EMBL/GenBank/DDBJ databases">
        <title>Connecting structure to function with the recovery of over 1000 high-quality activated sludge metagenome-assembled genomes encoding full-length rRNA genes using long-read sequencing.</title>
        <authorList>
            <person name="Singleton C.M."/>
            <person name="Petriglieri F."/>
            <person name="Kristensen J.M."/>
            <person name="Kirkegaard R.H."/>
            <person name="Michaelsen T.Y."/>
            <person name="Andersen M.H."/>
            <person name="Karst S.M."/>
            <person name="Dueholm M.S."/>
            <person name="Nielsen P.H."/>
            <person name="Albertsen M."/>
        </authorList>
    </citation>
    <scope>NUCLEOTIDE SEQUENCE [LARGE SCALE GENOMIC DNA]</scope>
    <source>
        <strain evidence="1">Ribe_18-Q3-R11-54_MAXAC.273</strain>
    </source>
</reference>
<name>A0A9D7SYW6_9BACT</name>
<dbReference type="EMBL" id="JADKGY010000029">
    <property type="protein sequence ID" value="MBK9984487.1"/>
    <property type="molecule type" value="Genomic_DNA"/>
</dbReference>
<dbReference type="Proteomes" id="UP000808337">
    <property type="component" value="Unassembled WGS sequence"/>
</dbReference>
<dbReference type="AlphaFoldDB" id="A0A9D7SYW6"/>
<organism evidence="1 2">
    <name type="scientific">Candidatus Opimibacter skivensis</name>
    <dbReference type="NCBI Taxonomy" id="2982028"/>
    <lineage>
        <taxon>Bacteria</taxon>
        <taxon>Pseudomonadati</taxon>
        <taxon>Bacteroidota</taxon>
        <taxon>Saprospiria</taxon>
        <taxon>Saprospirales</taxon>
        <taxon>Saprospiraceae</taxon>
        <taxon>Candidatus Opimibacter</taxon>
    </lineage>
</organism>
<gene>
    <name evidence="1" type="ORF">IPP15_19320</name>
</gene>
<evidence type="ECO:0000313" key="2">
    <source>
        <dbReference type="Proteomes" id="UP000808337"/>
    </source>
</evidence>
<accession>A0A9D7SYW6</accession>